<dbReference type="PANTHER" id="PTHR48026">
    <property type="entry name" value="HOMOLOGOUS TO DROSOPHILA SQD (SQUID) PROTEIN"/>
    <property type="match status" value="1"/>
</dbReference>
<dbReference type="PANTHER" id="PTHR48026:SF14">
    <property type="entry name" value="HETEROGENEOUS NUCLEAR RIBONUCLEOPROTEIN A1"/>
    <property type="match status" value="1"/>
</dbReference>
<dbReference type="Pfam" id="PF00076">
    <property type="entry name" value="RRM_1"/>
    <property type="match status" value="2"/>
</dbReference>
<sequence>MPSIYAFLLQPENEQTRKIFLGGLSSKTDEASLKRHFADFGDIEDCCVIRTSGPDSQKRSRGFGFVTFTASKCVDAVMDSRVNDKITIDDKEVEVKRAVSRADAAENPSAKEKIKKVFVGGIGHLTEEQLQEFFSTFGTVTSTAIPQNQNKDSKDNKRRGFAFVTFDDYDVVDKVVAIKIHKIDGVSVECKKARPPGQNPRGGPGGRRNDFNGYGGGGGRYQGGGNFGGPGGYGGGDGFYGGGYGGGGYGGGGYGGGGGGYGGGGGGGGRYGGYGGNGGGNFGSNYGTQNSSYGPVRQSGGRYGGGQSGGPYGGNFGGGGGFGGRKY</sequence>
<dbReference type="OrthoDB" id="1875751at2759"/>
<evidence type="ECO:0000259" key="4">
    <source>
        <dbReference type="PROSITE" id="PS50102"/>
    </source>
</evidence>
<gene>
    <name evidence="5" type="ORF">HOLleu_07528</name>
</gene>
<dbReference type="SMART" id="SM00360">
    <property type="entry name" value="RRM"/>
    <property type="match status" value="2"/>
</dbReference>
<dbReference type="GO" id="GO:0071013">
    <property type="term" value="C:catalytic step 2 spliceosome"/>
    <property type="evidence" value="ECO:0007669"/>
    <property type="project" value="TreeGrafter"/>
</dbReference>
<keyword evidence="5" id="KW-0687">Ribonucleoprotein</keyword>
<feature type="domain" description="RRM" evidence="4">
    <location>
        <begin position="115"/>
        <end position="195"/>
    </location>
</feature>
<evidence type="ECO:0000313" key="6">
    <source>
        <dbReference type="Proteomes" id="UP001152320"/>
    </source>
</evidence>
<organism evidence="5 6">
    <name type="scientific">Holothuria leucospilota</name>
    <name type="common">Black long sea cucumber</name>
    <name type="synonym">Mertensiothuria leucospilota</name>
    <dbReference type="NCBI Taxonomy" id="206669"/>
    <lineage>
        <taxon>Eukaryota</taxon>
        <taxon>Metazoa</taxon>
        <taxon>Echinodermata</taxon>
        <taxon>Eleutherozoa</taxon>
        <taxon>Echinozoa</taxon>
        <taxon>Holothuroidea</taxon>
        <taxon>Aspidochirotacea</taxon>
        <taxon>Aspidochirotida</taxon>
        <taxon>Holothuriidae</taxon>
        <taxon>Holothuria</taxon>
    </lineage>
</organism>
<dbReference type="SUPFAM" id="SSF54928">
    <property type="entry name" value="RNA-binding domain, RBD"/>
    <property type="match status" value="2"/>
</dbReference>
<dbReference type="InterPro" id="IPR035979">
    <property type="entry name" value="RBD_domain_sf"/>
</dbReference>
<dbReference type="PROSITE" id="PS50102">
    <property type="entry name" value="RRM"/>
    <property type="match status" value="2"/>
</dbReference>
<evidence type="ECO:0000256" key="3">
    <source>
        <dbReference type="SAM" id="MobiDB-lite"/>
    </source>
</evidence>
<keyword evidence="6" id="KW-1185">Reference proteome</keyword>
<comment type="caution">
    <text evidence="5">The sequence shown here is derived from an EMBL/GenBank/DDBJ whole genome shotgun (WGS) entry which is preliminary data.</text>
</comment>
<reference evidence="5" key="1">
    <citation type="submission" date="2021-10" db="EMBL/GenBank/DDBJ databases">
        <title>Tropical sea cucumber genome reveals ecological adaptation and Cuvierian tubules defense mechanism.</title>
        <authorList>
            <person name="Chen T."/>
        </authorList>
    </citation>
    <scope>NUCLEOTIDE SEQUENCE</scope>
    <source>
        <strain evidence="5">Nanhai2018</strain>
        <tissue evidence="5">Muscle</tissue>
    </source>
</reference>
<dbReference type="InterPro" id="IPR012677">
    <property type="entry name" value="Nucleotide-bd_a/b_plait_sf"/>
</dbReference>
<feature type="compositionally biased region" description="Gly residues" evidence="3">
    <location>
        <begin position="301"/>
        <end position="327"/>
    </location>
</feature>
<feature type="region of interest" description="Disordered" evidence="3">
    <location>
        <begin position="190"/>
        <end position="217"/>
    </location>
</feature>
<evidence type="ECO:0000256" key="1">
    <source>
        <dbReference type="ARBA" id="ARBA00022884"/>
    </source>
</evidence>
<dbReference type="GO" id="GO:0000398">
    <property type="term" value="P:mRNA splicing, via spliceosome"/>
    <property type="evidence" value="ECO:0007669"/>
    <property type="project" value="TreeGrafter"/>
</dbReference>
<keyword evidence="1 2" id="KW-0694">RNA-binding</keyword>
<dbReference type="AlphaFoldDB" id="A0A9Q1HH40"/>
<evidence type="ECO:0000256" key="2">
    <source>
        <dbReference type="PROSITE-ProRule" id="PRU00176"/>
    </source>
</evidence>
<dbReference type="GO" id="GO:0003730">
    <property type="term" value="F:mRNA 3'-UTR binding"/>
    <property type="evidence" value="ECO:0007669"/>
    <property type="project" value="TreeGrafter"/>
</dbReference>
<protein>
    <submittedName>
        <fullName evidence="5">Heterogeneous nuclear ribonucleoprotein A1-like 2</fullName>
    </submittedName>
</protein>
<name>A0A9Q1HH40_HOLLE</name>
<dbReference type="PRINTS" id="PR01228">
    <property type="entry name" value="EGGSHELL"/>
</dbReference>
<feature type="domain" description="RRM" evidence="4">
    <location>
        <begin position="17"/>
        <end position="100"/>
    </location>
</feature>
<dbReference type="InterPro" id="IPR000504">
    <property type="entry name" value="RRM_dom"/>
</dbReference>
<dbReference type="Proteomes" id="UP001152320">
    <property type="component" value="Chromosome 3"/>
</dbReference>
<feature type="region of interest" description="Disordered" evidence="3">
    <location>
        <begin position="288"/>
        <end position="327"/>
    </location>
</feature>
<dbReference type="EMBL" id="JAIZAY010000003">
    <property type="protein sequence ID" value="KAJ8044713.1"/>
    <property type="molecule type" value="Genomic_DNA"/>
</dbReference>
<proteinExistence type="predicted"/>
<dbReference type="Gene3D" id="3.30.70.330">
    <property type="match status" value="2"/>
</dbReference>
<accession>A0A9Q1HH40</accession>
<evidence type="ECO:0000313" key="5">
    <source>
        <dbReference type="EMBL" id="KAJ8044713.1"/>
    </source>
</evidence>